<reference evidence="18 19" key="1">
    <citation type="submission" date="2018-10" db="EMBL/GenBank/DDBJ databases">
        <title>Paraburkholderia sp. 7MK8-2, isolated from soil.</title>
        <authorList>
            <person name="Gao Z.-H."/>
            <person name="Qiu L.-H."/>
        </authorList>
    </citation>
    <scope>NUCLEOTIDE SEQUENCE [LARGE SCALE GENOMIC DNA]</scope>
    <source>
        <strain evidence="18 19">7MK8-2</strain>
    </source>
</reference>
<dbReference type="Gene3D" id="3.30.565.10">
    <property type="entry name" value="Histidine kinase-like ATPase, C-terminal domain"/>
    <property type="match status" value="1"/>
</dbReference>
<evidence type="ECO:0000256" key="2">
    <source>
        <dbReference type="ARBA" id="ARBA00004429"/>
    </source>
</evidence>
<evidence type="ECO:0000256" key="5">
    <source>
        <dbReference type="ARBA" id="ARBA00022519"/>
    </source>
</evidence>
<keyword evidence="4" id="KW-1003">Cell membrane</keyword>
<dbReference type="InterPro" id="IPR036890">
    <property type="entry name" value="HATPase_C_sf"/>
</dbReference>
<dbReference type="GO" id="GO:0005524">
    <property type="term" value="F:ATP binding"/>
    <property type="evidence" value="ECO:0007669"/>
    <property type="project" value="UniProtKB-KW"/>
</dbReference>
<dbReference type="InterPro" id="IPR003594">
    <property type="entry name" value="HATPase_dom"/>
</dbReference>
<proteinExistence type="predicted"/>
<evidence type="ECO:0000256" key="9">
    <source>
        <dbReference type="ARBA" id="ARBA00022741"/>
    </source>
</evidence>
<evidence type="ECO:0000256" key="8">
    <source>
        <dbReference type="ARBA" id="ARBA00022692"/>
    </source>
</evidence>
<dbReference type="EC" id="2.7.13.3" evidence="3"/>
<dbReference type="InterPro" id="IPR004358">
    <property type="entry name" value="Sig_transdc_His_kin-like_C"/>
</dbReference>
<keyword evidence="10" id="KW-0418">Kinase</keyword>
<feature type="transmembrane region" description="Helical" evidence="15">
    <location>
        <begin position="14"/>
        <end position="35"/>
    </location>
</feature>
<keyword evidence="5" id="KW-0997">Cell inner membrane</keyword>
<keyword evidence="7" id="KW-0808">Transferase</keyword>
<dbReference type="GO" id="GO:0005886">
    <property type="term" value="C:plasma membrane"/>
    <property type="evidence" value="ECO:0007669"/>
    <property type="project" value="UniProtKB-SubCell"/>
</dbReference>
<dbReference type="Proteomes" id="UP000280434">
    <property type="component" value="Unassembled WGS sequence"/>
</dbReference>
<feature type="domain" description="Histidine kinase" evidence="16">
    <location>
        <begin position="231"/>
        <end position="428"/>
    </location>
</feature>
<evidence type="ECO:0000256" key="11">
    <source>
        <dbReference type="ARBA" id="ARBA00022840"/>
    </source>
</evidence>
<comment type="subcellular location">
    <subcellularLocation>
        <location evidence="2">Cell inner membrane</location>
        <topology evidence="2">Multi-pass membrane protein</topology>
    </subcellularLocation>
</comment>
<evidence type="ECO:0000256" key="15">
    <source>
        <dbReference type="SAM" id="Phobius"/>
    </source>
</evidence>
<evidence type="ECO:0000256" key="4">
    <source>
        <dbReference type="ARBA" id="ARBA00022475"/>
    </source>
</evidence>
<evidence type="ECO:0000259" key="16">
    <source>
        <dbReference type="PROSITE" id="PS50109"/>
    </source>
</evidence>
<evidence type="ECO:0000256" key="10">
    <source>
        <dbReference type="ARBA" id="ARBA00022777"/>
    </source>
</evidence>
<dbReference type="AlphaFoldDB" id="A0A494XD89"/>
<dbReference type="InterPro" id="IPR005467">
    <property type="entry name" value="His_kinase_dom"/>
</dbReference>
<dbReference type="Gene3D" id="1.10.287.130">
    <property type="match status" value="1"/>
</dbReference>
<keyword evidence="14 15" id="KW-0472">Membrane</keyword>
<comment type="caution">
    <text evidence="18">The sequence shown here is derived from an EMBL/GenBank/DDBJ whole genome shotgun (WGS) entry which is preliminary data.</text>
</comment>
<dbReference type="Pfam" id="PF00672">
    <property type="entry name" value="HAMP"/>
    <property type="match status" value="1"/>
</dbReference>
<keyword evidence="13" id="KW-0902">Two-component regulatory system</keyword>
<dbReference type="SUPFAM" id="SSF158472">
    <property type="entry name" value="HAMP domain-like"/>
    <property type="match status" value="1"/>
</dbReference>
<dbReference type="OrthoDB" id="9804645at2"/>
<evidence type="ECO:0000256" key="14">
    <source>
        <dbReference type="ARBA" id="ARBA00023136"/>
    </source>
</evidence>
<evidence type="ECO:0000256" key="3">
    <source>
        <dbReference type="ARBA" id="ARBA00012438"/>
    </source>
</evidence>
<dbReference type="PRINTS" id="PR00344">
    <property type="entry name" value="BCTRLSENSOR"/>
</dbReference>
<keyword evidence="19" id="KW-1185">Reference proteome</keyword>
<dbReference type="GO" id="GO:0000155">
    <property type="term" value="F:phosphorelay sensor kinase activity"/>
    <property type="evidence" value="ECO:0007669"/>
    <property type="project" value="InterPro"/>
</dbReference>
<dbReference type="CDD" id="cd00082">
    <property type="entry name" value="HisKA"/>
    <property type="match status" value="1"/>
</dbReference>
<evidence type="ECO:0000256" key="6">
    <source>
        <dbReference type="ARBA" id="ARBA00022553"/>
    </source>
</evidence>
<dbReference type="InterPro" id="IPR038421">
    <property type="entry name" value="RisS_PPD_sf"/>
</dbReference>
<evidence type="ECO:0000313" key="19">
    <source>
        <dbReference type="Proteomes" id="UP000280434"/>
    </source>
</evidence>
<sequence>MRMPWPHSLLERNLLLLILVVVASQLTTFMVFFVFMQQPRIDEAASLIASQTATVERLLTALHEPERGRAVAAMNGGGLATPMTDSHELPRTLMARRFLISLRERLPSGTQVRWEDGEQRRIWLRLEIDGTHYWIVLSAPPTIGRLLPWSIVCMLLAFGMFPALGAWLIQRDTSIPLQRLVRAAATVERGAWPDAVPADGPTELATVADAFNRMVASLAEMDATRAEMLAGISHDIRTPLTKLRMAIAAPEAFDAPAASAERFVAEIDAIVEQFIDFARGWDSEQSTPGDLNALIEQLAADYAGLGHTFELSLEPLPEIAFRPVGMLRLLMNLMHNATVYGRVGLAVRTHREPGFVVVGVEDAGPGVPEAMLTLLKRPFRRVEQEGRPRGTGLGLAIAERIARQHGGRLDLALRSGGGLSATVRLPVS</sequence>
<keyword evidence="12 15" id="KW-1133">Transmembrane helix</keyword>
<dbReference type="Pfam" id="PF02518">
    <property type="entry name" value="HATPase_c"/>
    <property type="match status" value="1"/>
</dbReference>
<keyword evidence="11" id="KW-0067">ATP-binding</keyword>
<accession>A0A494XD89</accession>
<gene>
    <name evidence="18" type="ORF">D7S89_19670</name>
</gene>
<evidence type="ECO:0000256" key="7">
    <source>
        <dbReference type="ARBA" id="ARBA00022679"/>
    </source>
</evidence>
<evidence type="ECO:0000313" key="18">
    <source>
        <dbReference type="EMBL" id="RKP45563.1"/>
    </source>
</evidence>
<evidence type="ECO:0000256" key="12">
    <source>
        <dbReference type="ARBA" id="ARBA00022989"/>
    </source>
</evidence>
<dbReference type="InterPro" id="IPR003661">
    <property type="entry name" value="HisK_dim/P_dom"/>
</dbReference>
<protein>
    <recommendedName>
        <fullName evidence="3">histidine kinase</fullName>
        <ecNumber evidence="3">2.7.13.3</ecNumber>
    </recommendedName>
</protein>
<feature type="transmembrane region" description="Helical" evidence="15">
    <location>
        <begin position="146"/>
        <end position="169"/>
    </location>
</feature>
<dbReference type="InterPro" id="IPR036097">
    <property type="entry name" value="HisK_dim/P_sf"/>
</dbReference>
<comment type="catalytic activity">
    <reaction evidence="1">
        <text>ATP + protein L-histidine = ADP + protein N-phospho-L-histidine.</text>
        <dbReference type="EC" id="2.7.13.3"/>
    </reaction>
</comment>
<keyword evidence="6" id="KW-0597">Phosphoprotein</keyword>
<evidence type="ECO:0000256" key="1">
    <source>
        <dbReference type="ARBA" id="ARBA00000085"/>
    </source>
</evidence>
<evidence type="ECO:0000259" key="17">
    <source>
        <dbReference type="PROSITE" id="PS50885"/>
    </source>
</evidence>
<dbReference type="EMBL" id="RBZV01000009">
    <property type="protein sequence ID" value="RKP45563.1"/>
    <property type="molecule type" value="Genomic_DNA"/>
</dbReference>
<dbReference type="SUPFAM" id="SSF47384">
    <property type="entry name" value="Homodimeric domain of signal transducing histidine kinase"/>
    <property type="match status" value="1"/>
</dbReference>
<keyword evidence="8 15" id="KW-0812">Transmembrane</keyword>
<dbReference type="PROSITE" id="PS50109">
    <property type="entry name" value="HIS_KIN"/>
    <property type="match status" value="1"/>
</dbReference>
<dbReference type="CDD" id="cd06225">
    <property type="entry name" value="HAMP"/>
    <property type="match status" value="1"/>
</dbReference>
<feature type="domain" description="HAMP" evidence="17">
    <location>
        <begin position="171"/>
        <end position="223"/>
    </location>
</feature>
<dbReference type="SMART" id="SM00304">
    <property type="entry name" value="HAMP"/>
    <property type="match status" value="1"/>
</dbReference>
<dbReference type="InterPro" id="IPR050980">
    <property type="entry name" value="2C_sensor_his_kinase"/>
</dbReference>
<dbReference type="SUPFAM" id="SSF55874">
    <property type="entry name" value="ATPase domain of HSP90 chaperone/DNA topoisomerase II/histidine kinase"/>
    <property type="match status" value="1"/>
</dbReference>
<evidence type="ECO:0000256" key="13">
    <source>
        <dbReference type="ARBA" id="ARBA00023012"/>
    </source>
</evidence>
<dbReference type="Gene3D" id="3.30.450.300">
    <property type="entry name" value="Sensor histidine kinase RisS, periplasmic domain"/>
    <property type="match status" value="1"/>
</dbReference>
<organism evidence="18 19">
    <name type="scientific">Trinickia fusca</name>
    <dbReference type="NCBI Taxonomy" id="2419777"/>
    <lineage>
        <taxon>Bacteria</taxon>
        <taxon>Pseudomonadati</taxon>
        <taxon>Pseudomonadota</taxon>
        <taxon>Betaproteobacteria</taxon>
        <taxon>Burkholderiales</taxon>
        <taxon>Burkholderiaceae</taxon>
        <taxon>Trinickia</taxon>
    </lineage>
</organism>
<dbReference type="PANTHER" id="PTHR44936">
    <property type="entry name" value="SENSOR PROTEIN CREC"/>
    <property type="match status" value="1"/>
</dbReference>
<dbReference type="InterPro" id="IPR003660">
    <property type="entry name" value="HAMP_dom"/>
</dbReference>
<dbReference type="PROSITE" id="PS50885">
    <property type="entry name" value="HAMP"/>
    <property type="match status" value="1"/>
</dbReference>
<name>A0A494XD89_9BURK</name>
<dbReference type="PANTHER" id="PTHR44936:SF5">
    <property type="entry name" value="SENSOR HISTIDINE KINASE ENVZ"/>
    <property type="match status" value="1"/>
</dbReference>
<keyword evidence="9" id="KW-0547">Nucleotide-binding</keyword>
<dbReference type="SMART" id="SM00387">
    <property type="entry name" value="HATPase_c"/>
    <property type="match status" value="1"/>
</dbReference>